<proteinExistence type="predicted"/>
<accession>A0A0F9GT49</accession>
<name>A0A0F9GT49_9ZZZZ</name>
<dbReference type="EMBL" id="LAZR01027261">
    <property type="protein sequence ID" value="KKL66272.1"/>
    <property type="molecule type" value="Genomic_DNA"/>
</dbReference>
<organism evidence="1">
    <name type="scientific">marine sediment metagenome</name>
    <dbReference type="NCBI Taxonomy" id="412755"/>
    <lineage>
        <taxon>unclassified sequences</taxon>
        <taxon>metagenomes</taxon>
        <taxon>ecological metagenomes</taxon>
    </lineage>
</organism>
<reference evidence="1" key="1">
    <citation type="journal article" date="2015" name="Nature">
        <title>Complex archaea that bridge the gap between prokaryotes and eukaryotes.</title>
        <authorList>
            <person name="Spang A."/>
            <person name="Saw J.H."/>
            <person name="Jorgensen S.L."/>
            <person name="Zaremba-Niedzwiedzka K."/>
            <person name="Martijn J."/>
            <person name="Lind A.E."/>
            <person name="van Eijk R."/>
            <person name="Schleper C."/>
            <person name="Guy L."/>
            <person name="Ettema T.J."/>
        </authorList>
    </citation>
    <scope>NUCLEOTIDE SEQUENCE</scope>
</reference>
<protein>
    <submittedName>
        <fullName evidence="1">Uncharacterized protein</fullName>
    </submittedName>
</protein>
<evidence type="ECO:0000313" key="1">
    <source>
        <dbReference type="EMBL" id="KKL66272.1"/>
    </source>
</evidence>
<comment type="caution">
    <text evidence="1">The sequence shown here is derived from an EMBL/GenBank/DDBJ whole genome shotgun (WGS) entry which is preliminary data.</text>
</comment>
<dbReference type="AlphaFoldDB" id="A0A0F9GT49"/>
<gene>
    <name evidence="1" type="ORF">LCGC14_2146670</name>
</gene>
<sequence length="61" mass="7400">MMYVLIGELKGDYDDFYERPTEAIACSESKERLEAHWKEVVPFEFDFVDYRIEKVIYLDKE</sequence>